<dbReference type="PANTHER" id="PTHR46743:SF2">
    <property type="entry name" value="TEICHOIC ACIDS EXPORT ATP-BINDING PROTEIN TAGH"/>
    <property type="match status" value="1"/>
</dbReference>
<dbReference type="SUPFAM" id="SSF52540">
    <property type="entry name" value="P-loop containing nucleoside triphosphate hydrolases"/>
    <property type="match status" value="1"/>
</dbReference>
<dbReference type="EMBL" id="ATHI01000031">
    <property type="protein sequence ID" value="EPR30564.1"/>
    <property type="molecule type" value="Genomic_DNA"/>
</dbReference>
<dbReference type="Proteomes" id="UP000014975">
    <property type="component" value="Unassembled WGS sequence"/>
</dbReference>
<dbReference type="CDD" id="cd03220">
    <property type="entry name" value="ABC_KpsT_Wzt"/>
    <property type="match status" value="1"/>
</dbReference>
<dbReference type="PROSITE" id="PS50893">
    <property type="entry name" value="ABC_TRANSPORTER_2"/>
    <property type="match status" value="1"/>
</dbReference>
<evidence type="ECO:0000313" key="6">
    <source>
        <dbReference type="EMBL" id="EPR30564.1"/>
    </source>
</evidence>
<evidence type="ECO:0000256" key="1">
    <source>
        <dbReference type="ARBA" id="ARBA00005417"/>
    </source>
</evidence>
<dbReference type="GO" id="GO:0016887">
    <property type="term" value="F:ATP hydrolysis activity"/>
    <property type="evidence" value="ECO:0007669"/>
    <property type="project" value="InterPro"/>
</dbReference>
<evidence type="ECO:0000256" key="2">
    <source>
        <dbReference type="ARBA" id="ARBA00022448"/>
    </source>
</evidence>
<keyword evidence="3" id="KW-0547">Nucleotide-binding</keyword>
<organism evidence="6 7">
    <name type="scientific">Alkalidesulfovibrio alkalitolerans DSM 16529</name>
    <dbReference type="NCBI Taxonomy" id="1121439"/>
    <lineage>
        <taxon>Bacteria</taxon>
        <taxon>Pseudomonadati</taxon>
        <taxon>Thermodesulfobacteriota</taxon>
        <taxon>Desulfovibrionia</taxon>
        <taxon>Desulfovibrionales</taxon>
        <taxon>Desulfovibrionaceae</taxon>
        <taxon>Alkalidesulfovibrio</taxon>
    </lineage>
</organism>
<accession>S7U9D1</accession>
<evidence type="ECO:0000313" key="7">
    <source>
        <dbReference type="Proteomes" id="UP000014975"/>
    </source>
</evidence>
<keyword evidence="4" id="KW-0067">ATP-binding</keyword>
<dbReference type="CDD" id="cd10147">
    <property type="entry name" value="Wzt_C-like"/>
    <property type="match status" value="1"/>
</dbReference>
<evidence type="ECO:0000256" key="4">
    <source>
        <dbReference type="ARBA" id="ARBA00022840"/>
    </source>
</evidence>
<dbReference type="Pfam" id="PF00005">
    <property type="entry name" value="ABC_tran"/>
    <property type="match status" value="1"/>
</dbReference>
<comment type="similarity">
    <text evidence="1">Belongs to the ABC transporter superfamily.</text>
</comment>
<dbReference type="AlphaFoldDB" id="S7U9D1"/>
<dbReference type="PANTHER" id="PTHR46743">
    <property type="entry name" value="TEICHOIC ACIDS EXPORT ATP-BINDING PROTEIN TAGH"/>
    <property type="match status" value="1"/>
</dbReference>
<dbReference type="GO" id="GO:0140359">
    <property type="term" value="F:ABC-type transporter activity"/>
    <property type="evidence" value="ECO:0007669"/>
    <property type="project" value="InterPro"/>
</dbReference>
<dbReference type="InterPro" id="IPR050683">
    <property type="entry name" value="Bact_Polysacc_Export_ATP-bd"/>
</dbReference>
<dbReference type="GO" id="GO:0016020">
    <property type="term" value="C:membrane"/>
    <property type="evidence" value="ECO:0007669"/>
    <property type="project" value="InterPro"/>
</dbReference>
<dbReference type="InterPro" id="IPR015860">
    <property type="entry name" value="ABC_transpr_TagH-like"/>
</dbReference>
<keyword evidence="7" id="KW-1185">Reference proteome</keyword>
<name>S7U9D1_9BACT</name>
<gene>
    <name evidence="6" type="ORF">dsat_1286</name>
</gene>
<reference evidence="6 7" key="1">
    <citation type="journal article" date="2013" name="Genome Announc.">
        <title>Draft genome sequences for three mercury-methylating, sulfate-reducing bacteria.</title>
        <authorList>
            <person name="Brown S.D."/>
            <person name="Hurt R.A.Jr."/>
            <person name="Gilmour C.C."/>
            <person name="Elias D.A."/>
        </authorList>
    </citation>
    <scope>NUCLEOTIDE SEQUENCE [LARGE SCALE GENOMIC DNA]</scope>
    <source>
        <strain evidence="6 7">DSM 16529</strain>
    </source>
</reference>
<dbReference type="STRING" id="1121439.dsat_1286"/>
<dbReference type="InterPro" id="IPR029439">
    <property type="entry name" value="Wzt_C"/>
</dbReference>
<sequence>MCAKPAIISVENLSKRYRLGLKQEMHDSLAEAAFSWLKAPLRNYRNLKALNTYSGNGDGDGEGTLWALRDISFDVAEGEVLGIIGRNGAGKSTLLKILSRITEPTQGRVVINGRVASLLEVGTGFHPELTGRENVYMNGSILGMRKTEIDRKFDEIIDFSGLEQFIDTPIKRYSSGMTMRLAFSVAAHLEPEILIIDEVLAVGDAAFQKKCLGKMQEVATGGRTVLFVSHQLDAVSTLCNRAMLLNQGEIVVEGKTDEVIGHYLAGAFARNEQSLRERTDRGGAGSVQFTETWIEDLDGNRISFAQSGSPLKIVATYETLREDAIGDLKLAFWLFSAKNVPLCEFNNKISGQEFKANIPRRGRVECVIPRLCLNAGKYHYSVFIKTYGRIQDWVGDAGAFEVEGGAFFDNGILPDKKWLFLQDHAWSLSEAEE</sequence>
<dbReference type="GO" id="GO:0005524">
    <property type="term" value="F:ATP binding"/>
    <property type="evidence" value="ECO:0007669"/>
    <property type="project" value="UniProtKB-KW"/>
</dbReference>
<dbReference type="Gene3D" id="2.70.50.60">
    <property type="entry name" value="abc- transporter (atp binding component) like domain"/>
    <property type="match status" value="1"/>
</dbReference>
<dbReference type="InterPro" id="IPR003439">
    <property type="entry name" value="ABC_transporter-like_ATP-bd"/>
</dbReference>
<dbReference type="InterPro" id="IPR027417">
    <property type="entry name" value="P-loop_NTPase"/>
</dbReference>
<dbReference type="InterPro" id="IPR003593">
    <property type="entry name" value="AAA+_ATPase"/>
</dbReference>
<dbReference type="OrthoDB" id="9809450at2"/>
<dbReference type="Gene3D" id="3.40.50.300">
    <property type="entry name" value="P-loop containing nucleotide triphosphate hydrolases"/>
    <property type="match status" value="1"/>
</dbReference>
<comment type="caution">
    <text evidence="6">The sequence shown here is derived from an EMBL/GenBank/DDBJ whole genome shotgun (WGS) entry which is preliminary data.</text>
</comment>
<protein>
    <submittedName>
        <fullName evidence="6">ABC transporter related protein</fullName>
    </submittedName>
</protein>
<keyword evidence="2" id="KW-0813">Transport</keyword>
<dbReference type="Pfam" id="PF14524">
    <property type="entry name" value="Wzt_C"/>
    <property type="match status" value="1"/>
</dbReference>
<dbReference type="SMART" id="SM00382">
    <property type="entry name" value="AAA"/>
    <property type="match status" value="1"/>
</dbReference>
<proteinExistence type="inferred from homology"/>
<evidence type="ECO:0000259" key="5">
    <source>
        <dbReference type="PROSITE" id="PS50893"/>
    </source>
</evidence>
<evidence type="ECO:0000256" key="3">
    <source>
        <dbReference type="ARBA" id="ARBA00022741"/>
    </source>
</evidence>
<feature type="domain" description="ABC transporter" evidence="5">
    <location>
        <begin position="47"/>
        <end position="272"/>
    </location>
</feature>
<dbReference type="eggNOG" id="COG1134">
    <property type="taxonomic scope" value="Bacteria"/>
</dbReference>
<dbReference type="PATRIC" id="fig|1121439.3.peg.2671"/>